<evidence type="ECO:0000313" key="3">
    <source>
        <dbReference type="Proteomes" id="UP000077245"/>
    </source>
</evidence>
<dbReference type="AlphaFoldDB" id="A0A165ZEC0"/>
<feature type="transmembrane region" description="Helical" evidence="1">
    <location>
        <begin position="38"/>
        <end position="56"/>
    </location>
</feature>
<proteinExistence type="predicted"/>
<organism evidence="2 3">
    <name type="scientific">Methanobrevibacter curvatus</name>
    <dbReference type="NCBI Taxonomy" id="49547"/>
    <lineage>
        <taxon>Archaea</taxon>
        <taxon>Methanobacteriati</taxon>
        <taxon>Methanobacteriota</taxon>
        <taxon>Methanomada group</taxon>
        <taxon>Methanobacteria</taxon>
        <taxon>Methanobacteriales</taxon>
        <taxon>Methanobacteriaceae</taxon>
        <taxon>Methanobrevibacter</taxon>
    </lineage>
</organism>
<keyword evidence="1" id="KW-0812">Transmembrane</keyword>
<dbReference type="Proteomes" id="UP000077245">
    <property type="component" value="Unassembled WGS sequence"/>
</dbReference>
<sequence length="120" mass="13192">MFGRISVKFTPVALSGPLLVTVIIYFKTSPLNISCEALTFFVIFKLTAANIVIFACDKLSPVLLSRVVTLALLMTNPELFALTTRVKRADSPAVRFSSQTPVRLLYVPLVTIASNSSKWL</sequence>
<gene>
    <name evidence="2" type="ORF">MBCUR_17310</name>
</gene>
<keyword evidence="1" id="KW-1133">Transmembrane helix</keyword>
<dbReference type="EMBL" id="LWMV01000209">
    <property type="protein sequence ID" value="KZX10604.1"/>
    <property type="molecule type" value="Genomic_DNA"/>
</dbReference>
<name>A0A165ZEC0_9EURY</name>
<feature type="transmembrane region" description="Helical" evidence="1">
    <location>
        <begin position="7"/>
        <end position="26"/>
    </location>
</feature>
<accession>A0A165ZEC0</accession>
<keyword evidence="1" id="KW-0472">Membrane</keyword>
<protein>
    <submittedName>
        <fullName evidence="2">Uncharacterized protein</fullName>
    </submittedName>
</protein>
<evidence type="ECO:0000256" key="1">
    <source>
        <dbReference type="SAM" id="Phobius"/>
    </source>
</evidence>
<comment type="caution">
    <text evidence="2">The sequence shown here is derived from an EMBL/GenBank/DDBJ whole genome shotgun (WGS) entry which is preliminary data.</text>
</comment>
<keyword evidence="3" id="KW-1185">Reference proteome</keyword>
<reference evidence="2 3" key="1">
    <citation type="submission" date="2016-04" db="EMBL/GenBank/DDBJ databases">
        <title>Genome sequence of Methanobrevibacter curvatus DSM 11111.</title>
        <authorList>
            <person name="Poehlein A."/>
            <person name="Seedorf H."/>
            <person name="Daniel R."/>
        </authorList>
    </citation>
    <scope>NUCLEOTIDE SEQUENCE [LARGE SCALE GENOMIC DNA]</scope>
    <source>
        <strain evidence="2 3">DSM 11111</strain>
    </source>
</reference>
<evidence type="ECO:0000313" key="2">
    <source>
        <dbReference type="EMBL" id="KZX10604.1"/>
    </source>
</evidence>